<name>A0A087G2K2_ARAAL</name>
<keyword evidence="2" id="KW-1185">Reference proteome</keyword>
<protein>
    <submittedName>
        <fullName evidence="1">Uncharacterized protein</fullName>
    </submittedName>
</protein>
<gene>
    <name evidence="1" type="ORF">AALP_AAs65441U000200</name>
</gene>
<sequence>MPSVPSNKLLLLSMIPSLTPYHSGLCSNRLKPLEKCDWRGNLS</sequence>
<organism evidence="1 2">
    <name type="scientific">Arabis alpina</name>
    <name type="common">Alpine rock-cress</name>
    <dbReference type="NCBI Taxonomy" id="50452"/>
    <lineage>
        <taxon>Eukaryota</taxon>
        <taxon>Viridiplantae</taxon>
        <taxon>Streptophyta</taxon>
        <taxon>Embryophyta</taxon>
        <taxon>Tracheophyta</taxon>
        <taxon>Spermatophyta</taxon>
        <taxon>Magnoliopsida</taxon>
        <taxon>eudicotyledons</taxon>
        <taxon>Gunneridae</taxon>
        <taxon>Pentapetalae</taxon>
        <taxon>rosids</taxon>
        <taxon>malvids</taxon>
        <taxon>Brassicales</taxon>
        <taxon>Brassicaceae</taxon>
        <taxon>Arabideae</taxon>
        <taxon>Arabis</taxon>
    </lineage>
</organism>
<dbReference type="AlphaFoldDB" id="A0A087G2K2"/>
<dbReference type="OrthoDB" id="1692587at2759"/>
<evidence type="ECO:0000313" key="2">
    <source>
        <dbReference type="Proteomes" id="UP000029120"/>
    </source>
</evidence>
<evidence type="ECO:0000313" key="1">
    <source>
        <dbReference type="EMBL" id="KFK24104.1"/>
    </source>
</evidence>
<dbReference type="Proteomes" id="UP000029120">
    <property type="component" value="Unassembled WGS sequence"/>
</dbReference>
<reference evidence="2" key="1">
    <citation type="journal article" date="2015" name="Nat. Plants">
        <title>Genome expansion of Arabis alpina linked with retrotransposition and reduced symmetric DNA methylation.</title>
        <authorList>
            <person name="Willing E.M."/>
            <person name="Rawat V."/>
            <person name="Mandakova T."/>
            <person name="Maumus F."/>
            <person name="James G.V."/>
            <person name="Nordstroem K.J."/>
            <person name="Becker C."/>
            <person name="Warthmann N."/>
            <person name="Chica C."/>
            <person name="Szarzynska B."/>
            <person name="Zytnicki M."/>
            <person name="Albani M.C."/>
            <person name="Kiefer C."/>
            <person name="Bergonzi S."/>
            <person name="Castaings L."/>
            <person name="Mateos J.L."/>
            <person name="Berns M.C."/>
            <person name="Bujdoso N."/>
            <person name="Piofczyk T."/>
            <person name="de Lorenzo L."/>
            <person name="Barrero-Sicilia C."/>
            <person name="Mateos I."/>
            <person name="Piednoel M."/>
            <person name="Hagmann J."/>
            <person name="Chen-Min-Tao R."/>
            <person name="Iglesias-Fernandez R."/>
            <person name="Schuster S.C."/>
            <person name="Alonso-Blanco C."/>
            <person name="Roudier F."/>
            <person name="Carbonero P."/>
            <person name="Paz-Ares J."/>
            <person name="Davis S.J."/>
            <person name="Pecinka A."/>
            <person name="Quesneville H."/>
            <person name="Colot V."/>
            <person name="Lysak M.A."/>
            <person name="Weigel D."/>
            <person name="Coupland G."/>
            <person name="Schneeberger K."/>
        </authorList>
    </citation>
    <scope>NUCLEOTIDE SEQUENCE [LARGE SCALE GENOMIC DNA]</scope>
    <source>
        <strain evidence="2">cv. Pajares</strain>
    </source>
</reference>
<accession>A0A087G2K2</accession>
<dbReference type="EMBL" id="KL972039">
    <property type="protein sequence ID" value="KFK24104.1"/>
    <property type="molecule type" value="Genomic_DNA"/>
</dbReference>
<dbReference type="Gramene" id="KFK24104">
    <property type="protein sequence ID" value="KFK24104"/>
    <property type="gene ID" value="AALP_AAs65441U000200"/>
</dbReference>
<proteinExistence type="predicted"/>